<sequence>MEEYQQGRVIIIVSDRDRPGR</sequence>
<gene>
    <name evidence="1" type="ORF">G2W53_042197</name>
</gene>
<name>A0A834SGF5_9FABA</name>
<dbReference type="AlphaFoldDB" id="A0A834SGF5"/>
<protein>
    <submittedName>
        <fullName evidence="1">Uncharacterized protein</fullName>
    </submittedName>
</protein>
<evidence type="ECO:0000313" key="1">
    <source>
        <dbReference type="EMBL" id="KAF7803086.1"/>
    </source>
</evidence>
<comment type="caution">
    <text evidence="1">The sequence shown here is derived from an EMBL/GenBank/DDBJ whole genome shotgun (WGS) entry which is preliminary data.</text>
</comment>
<keyword evidence="2" id="KW-1185">Reference proteome</keyword>
<organism evidence="1 2">
    <name type="scientific">Senna tora</name>
    <dbReference type="NCBI Taxonomy" id="362788"/>
    <lineage>
        <taxon>Eukaryota</taxon>
        <taxon>Viridiplantae</taxon>
        <taxon>Streptophyta</taxon>
        <taxon>Embryophyta</taxon>
        <taxon>Tracheophyta</taxon>
        <taxon>Spermatophyta</taxon>
        <taxon>Magnoliopsida</taxon>
        <taxon>eudicotyledons</taxon>
        <taxon>Gunneridae</taxon>
        <taxon>Pentapetalae</taxon>
        <taxon>rosids</taxon>
        <taxon>fabids</taxon>
        <taxon>Fabales</taxon>
        <taxon>Fabaceae</taxon>
        <taxon>Caesalpinioideae</taxon>
        <taxon>Cassia clade</taxon>
        <taxon>Senna</taxon>
    </lineage>
</organism>
<proteinExistence type="predicted"/>
<dbReference type="Proteomes" id="UP000634136">
    <property type="component" value="Unassembled WGS sequence"/>
</dbReference>
<accession>A0A834SGF5</accession>
<reference evidence="1" key="1">
    <citation type="submission" date="2020-09" db="EMBL/GenBank/DDBJ databases">
        <title>Genome-Enabled Discovery of Anthraquinone Biosynthesis in Senna tora.</title>
        <authorList>
            <person name="Kang S.-H."/>
            <person name="Pandey R.P."/>
            <person name="Lee C.-M."/>
            <person name="Sim J.-S."/>
            <person name="Jeong J.-T."/>
            <person name="Choi B.-S."/>
            <person name="Jung M."/>
            <person name="Ginzburg D."/>
            <person name="Zhao K."/>
            <person name="Won S.Y."/>
            <person name="Oh T.-J."/>
            <person name="Yu Y."/>
            <person name="Kim N.-H."/>
            <person name="Lee O.R."/>
            <person name="Lee T.-H."/>
            <person name="Bashyal P."/>
            <person name="Kim T.-S."/>
            <person name="Lee W.-H."/>
            <person name="Kawkins C."/>
            <person name="Kim C.-K."/>
            <person name="Kim J.S."/>
            <person name="Ahn B.O."/>
            <person name="Rhee S.Y."/>
            <person name="Sohng J.K."/>
        </authorList>
    </citation>
    <scope>NUCLEOTIDE SEQUENCE</scope>
    <source>
        <tissue evidence="1">Leaf</tissue>
    </source>
</reference>
<evidence type="ECO:0000313" key="2">
    <source>
        <dbReference type="Proteomes" id="UP000634136"/>
    </source>
</evidence>
<dbReference type="EMBL" id="JAAIUW010000013">
    <property type="protein sequence ID" value="KAF7803086.1"/>
    <property type="molecule type" value="Genomic_DNA"/>
</dbReference>